<dbReference type="InterPro" id="IPR050572">
    <property type="entry name" value="Fe-S_Ferredoxin"/>
</dbReference>
<evidence type="ECO:0000256" key="6">
    <source>
        <dbReference type="ARBA" id="ARBA00023004"/>
    </source>
</evidence>
<organism evidence="9 10">
    <name type="scientific">Butyricimonas faecalis</name>
    <dbReference type="NCBI Taxonomy" id="2093856"/>
    <lineage>
        <taxon>Bacteria</taxon>
        <taxon>Pseudomonadati</taxon>
        <taxon>Bacteroidota</taxon>
        <taxon>Bacteroidia</taxon>
        <taxon>Bacteroidales</taxon>
        <taxon>Odoribacteraceae</taxon>
        <taxon>Butyricimonas</taxon>
    </lineage>
</organism>
<dbReference type="InterPro" id="IPR017896">
    <property type="entry name" value="4Fe4S_Fe-S-bd"/>
</dbReference>
<dbReference type="InterPro" id="IPR018449">
    <property type="entry name" value="NIL_domain"/>
</dbReference>
<feature type="domain" description="4Fe-4S ferredoxin-type" evidence="8">
    <location>
        <begin position="75"/>
        <end position="104"/>
    </location>
</feature>
<keyword evidence="1" id="KW-0813">Transport</keyword>
<dbReference type="SUPFAM" id="SSF55021">
    <property type="entry name" value="ACT-like"/>
    <property type="match status" value="1"/>
</dbReference>
<dbReference type="SMART" id="SM00930">
    <property type="entry name" value="NIL"/>
    <property type="match status" value="1"/>
</dbReference>
<protein>
    <submittedName>
        <fullName evidence="9">4Fe-4S dicluster domain-containing protein</fullName>
    </submittedName>
</protein>
<keyword evidence="7" id="KW-0411">Iron-sulfur</keyword>
<evidence type="ECO:0000256" key="3">
    <source>
        <dbReference type="ARBA" id="ARBA00022723"/>
    </source>
</evidence>
<keyword evidence="4" id="KW-0677">Repeat</keyword>
<keyword evidence="3" id="KW-0479">Metal-binding</keyword>
<dbReference type="KEGG" id="buy:D8S85_03055"/>
<evidence type="ECO:0000256" key="5">
    <source>
        <dbReference type="ARBA" id="ARBA00022982"/>
    </source>
</evidence>
<evidence type="ECO:0000313" key="9">
    <source>
        <dbReference type="EMBL" id="AZS28630.1"/>
    </source>
</evidence>
<keyword evidence="5" id="KW-0249">Electron transport</keyword>
<evidence type="ECO:0000256" key="4">
    <source>
        <dbReference type="ARBA" id="ARBA00022737"/>
    </source>
</evidence>
<dbReference type="InterPro" id="IPR017900">
    <property type="entry name" value="4Fe4S_Fe_S_CS"/>
</dbReference>
<accession>A0A3Q9ILJ3</accession>
<dbReference type="Pfam" id="PF14697">
    <property type="entry name" value="Fer4_21"/>
    <property type="match status" value="1"/>
</dbReference>
<dbReference type="SUPFAM" id="SSF54862">
    <property type="entry name" value="4Fe-4S ferredoxins"/>
    <property type="match status" value="1"/>
</dbReference>
<dbReference type="Gene3D" id="3.30.70.260">
    <property type="match status" value="1"/>
</dbReference>
<evidence type="ECO:0000256" key="2">
    <source>
        <dbReference type="ARBA" id="ARBA00022485"/>
    </source>
</evidence>
<evidence type="ECO:0000256" key="7">
    <source>
        <dbReference type="ARBA" id="ARBA00023014"/>
    </source>
</evidence>
<dbReference type="PANTHER" id="PTHR43687">
    <property type="entry name" value="ADENYLYLSULFATE REDUCTASE, BETA SUBUNIT"/>
    <property type="match status" value="1"/>
</dbReference>
<dbReference type="PANTHER" id="PTHR43687:SF6">
    <property type="entry name" value="L-ASPARTATE SEMIALDEHYDE SULFURTRANSFERASE IRON-SULFUR SUBUNIT"/>
    <property type="match status" value="1"/>
</dbReference>
<dbReference type="GO" id="GO:0046872">
    <property type="term" value="F:metal ion binding"/>
    <property type="evidence" value="ECO:0007669"/>
    <property type="project" value="UniProtKB-KW"/>
</dbReference>
<dbReference type="EMBL" id="CP032819">
    <property type="protein sequence ID" value="AZS28630.1"/>
    <property type="molecule type" value="Genomic_DNA"/>
</dbReference>
<name>A0A3Q9ILJ3_9BACT</name>
<evidence type="ECO:0000256" key="1">
    <source>
        <dbReference type="ARBA" id="ARBA00022448"/>
    </source>
</evidence>
<dbReference type="OrthoDB" id="9798098at2"/>
<feature type="domain" description="4Fe-4S ferredoxin-type" evidence="8">
    <location>
        <begin position="106"/>
        <end position="135"/>
    </location>
</feature>
<dbReference type="Proteomes" id="UP000270673">
    <property type="component" value="Chromosome"/>
</dbReference>
<dbReference type="Pfam" id="PF09383">
    <property type="entry name" value="NIL"/>
    <property type="match status" value="1"/>
</dbReference>
<dbReference type="AlphaFoldDB" id="A0A3Q9ILJ3"/>
<keyword evidence="10" id="KW-1185">Reference proteome</keyword>
<evidence type="ECO:0000313" key="10">
    <source>
        <dbReference type="Proteomes" id="UP000270673"/>
    </source>
</evidence>
<dbReference type="RefSeq" id="WP_106624809.1">
    <property type="nucleotide sequence ID" value="NZ_CP032819.1"/>
</dbReference>
<gene>
    <name evidence="9" type="ORF">D8S85_03055</name>
</gene>
<keyword evidence="6" id="KW-0408">Iron</keyword>
<proteinExistence type="predicted"/>
<sequence>MTKKVILTFPVDATDRPLTYDLIRIYNVKVNILKAEIQPGKTGSLLIEIEADPLRIEQAIAFLNDNGVTVSTVSSKISYDKSRCINCGSCASACFSHALTIEAPDWKLQFNPEKCIACRLCLKACPLKLFKIEFSNPESC</sequence>
<dbReference type="PROSITE" id="PS00198">
    <property type="entry name" value="4FE4S_FER_1"/>
    <property type="match status" value="1"/>
</dbReference>
<dbReference type="InterPro" id="IPR045865">
    <property type="entry name" value="ACT-like_dom_sf"/>
</dbReference>
<keyword evidence="2" id="KW-0004">4Fe-4S</keyword>
<evidence type="ECO:0000259" key="8">
    <source>
        <dbReference type="PROSITE" id="PS51379"/>
    </source>
</evidence>
<dbReference type="GO" id="GO:0051539">
    <property type="term" value="F:4 iron, 4 sulfur cluster binding"/>
    <property type="evidence" value="ECO:0007669"/>
    <property type="project" value="UniProtKB-KW"/>
</dbReference>
<reference evidence="9 10" key="1">
    <citation type="submission" date="2018-10" db="EMBL/GenBank/DDBJ databases">
        <title>Butyricimonas faecalis sp. nov., isolated from human faeces and emended description of the genus Butyricimonas.</title>
        <authorList>
            <person name="Le Roy T."/>
            <person name="Van der Smissen P."/>
            <person name="Paquot A."/>
            <person name="Delzenne N."/>
            <person name="Muccioli G."/>
            <person name="Collet J.-F."/>
            <person name="Cani P.D."/>
        </authorList>
    </citation>
    <scope>NUCLEOTIDE SEQUENCE [LARGE SCALE GENOMIC DNA]</scope>
    <source>
        <strain evidence="9 10">H184</strain>
    </source>
</reference>
<dbReference type="PROSITE" id="PS51379">
    <property type="entry name" value="4FE4S_FER_2"/>
    <property type="match status" value="2"/>
</dbReference>
<dbReference type="Gene3D" id="3.30.70.20">
    <property type="match status" value="1"/>
</dbReference>